<organism evidence="2 3">
    <name type="scientific">Actinorugispora endophytica</name>
    <dbReference type="NCBI Taxonomy" id="1605990"/>
    <lineage>
        <taxon>Bacteria</taxon>
        <taxon>Bacillati</taxon>
        <taxon>Actinomycetota</taxon>
        <taxon>Actinomycetes</taxon>
        <taxon>Streptosporangiales</taxon>
        <taxon>Nocardiopsidaceae</taxon>
        <taxon>Actinorugispora</taxon>
    </lineage>
</organism>
<evidence type="ECO:0000313" key="2">
    <source>
        <dbReference type="EMBL" id="TDQ55470.1"/>
    </source>
</evidence>
<reference evidence="2 3" key="1">
    <citation type="submission" date="2019-03" db="EMBL/GenBank/DDBJ databases">
        <title>Genomic Encyclopedia of Type Strains, Phase IV (KMG-IV): sequencing the most valuable type-strain genomes for metagenomic binning, comparative biology and taxonomic classification.</title>
        <authorList>
            <person name="Goeker M."/>
        </authorList>
    </citation>
    <scope>NUCLEOTIDE SEQUENCE [LARGE SCALE GENOMIC DNA]</scope>
    <source>
        <strain evidence="2 3">DSM 46770</strain>
    </source>
</reference>
<evidence type="ECO:0000313" key="3">
    <source>
        <dbReference type="Proteomes" id="UP000295281"/>
    </source>
</evidence>
<protein>
    <submittedName>
        <fullName evidence="2">Uncharacterized protein</fullName>
    </submittedName>
</protein>
<dbReference type="Proteomes" id="UP000295281">
    <property type="component" value="Unassembled WGS sequence"/>
</dbReference>
<dbReference type="AlphaFoldDB" id="A0A4V3D9B2"/>
<dbReference type="EMBL" id="SNYN01000001">
    <property type="protein sequence ID" value="TDQ55470.1"/>
    <property type="molecule type" value="Genomic_DNA"/>
</dbReference>
<keyword evidence="3" id="KW-1185">Reference proteome</keyword>
<comment type="caution">
    <text evidence="2">The sequence shown here is derived from an EMBL/GenBank/DDBJ whole genome shotgun (WGS) entry which is preliminary data.</text>
</comment>
<proteinExistence type="predicted"/>
<accession>A0A4V3D9B2</accession>
<name>A0A4V3D9B2_9ACTN</name>
<feature type="region of interest" description="Disordered" evidence="1">
    <location>
        <begin position="1"/>
        <end position="69"/>
    </location>
</feature>
<feature type="compositionally biased region" description="Basic and acidic residues" evidence="1">
    <location>
        <begin position="1"/>
        <end position="12"/>
    </location>
</feature>
<sequence length="122" mass="13585">MGARRARQERWGARVPGGWDREARTRAGPRRGRAPLSGREDRPRPRGSVSAAGREGDEMKRNWGRKPVGSMTAEELSAALDRLDEVAPGDTALELALRHELYRVAAEEWMFDDDRALAVCSS</sequence>
<evidence type="ECO:0000256" key="1">
    <source>
        <dbReference type="SAM" id="MobiDB-lite"/>
    </source>
</evidence>
<gene>
    <name evidence="2" type="ORF">EV190_101799</name>
</gene>